<evidence type="ECO:0000313" key="2">
    <source>
        <dbReference type="WBParaSite" id="Gr19_v10_g1356.t1"/>
    </source>
</evidence>
<dbReference type="Proteomes" id="UP000887572">
    <property type="component" value="Unplaced"/>
</dbReference>
<protein>
    <submittedName>
        <fullName evidence="2">Uncharacterized protein</fullName>
    </submittedName>
</protein>
<dbReference type="WBParaSite" id="Gr19_v10_g1356.t1">
    <property type="protein sequence ID" value="Gr19_v10_g1356.t1"/>
    <property type="gene ID" value="Gr19_v10_g1356"/>
</dbReference>
<organism evidence="1 2">
    <name type="scientific">Globodera rostochiensis</name>
    <name type="common">Golden nematode worm</name>
    <name type="synonym">Heterodera rostochiensis</name>
    <dbReference type="NCBI Taxonomy" id="31243"/>
    <lineage>
        <taxon>Eukaryota</taxon>
        <taxon>Metazoa</taxon>
        <taxon>Ecdysozoa</taxon>
        <taxon>Nematoda</taxon>
        <taxon>Chromadorea</taxon>
        <taxon>Rhabditida</taxon>
        <taxon>Tylenchina</taxon>
        <taxon>Tylenchomorpha</taxon>
        <taxon>Tylenchoidea</taxon>
        <taxon>Heteroderidae</taxon>
        <taxon>Heteroderinae</taxon>
        <taxon>Globodera</taxon>
    </lineage>
</organism>
<dbReference type="AlphaFoldDB" id="A0A914H4G2"/>
<evidence type="ECO:0000313" key="1">
    <source>
        <dbReference type="Proteomes" id="UP000887572"/>
    </source>
</evidence>
<keyword evidence="1" id="KW-1185">Reference proteome</keyword>
<name>A0A914H4G2_GLORO</name>
<reference evidence="2" key="1">
    <citation type="submission" date="2022-11" db="UniProtKB">
        <authorList>
            <consortium name="WormBaseParasite"/>
        </authorList>
    </citation>
    <scope>IDENTIFICATION</scope>
</reference>
<sequence>MSNHLKKSPRKDGIVAKLHIEKNEELISGEGGHTFRPILTNHKKMWEQFLDADGLNKRRQMLAENEYFSANDENLPSFDDLTSSAEEKDEFEDANLEQYFQQEQIKHQIMEENNENIFHENKLRTKWKNKTKNYYGKKEKRKENLSAEKLAETGEAKVTNYQTKAQKYLKISKNKERNKKN</sequence>
<proteinExistence type="predicted"/>
<accession>A0A914H4G2</accession>